<organism evidence="5 6">
    <name type="scientific">Dorcoceras hygrometricum</name>
    <dbReference type="NCBI Taxonomy" id="472368"/>
    <lineage>
        <taxon>Eukaryota</taxon>
        <taxon>Viridiplantae</taxon>
        <taxon>Streptophyta</taxon>
        <taxon>Embryophyta</taxon>
        <taxon>Tracheophyta</taxon>
        <taxon>Spermatophyta</taxon>
        <taxon>Magnoliopsida</taxon>
        <taxon>eudicotyledons</taxon>
        <taxon>Gunneridae</taxon>
        <taxon>Pentapetalae</taxon>
        <taxon>asterids</taxon>
        <taxon>lamiids</taxon>
        <taxon>Lamiales</taxon>
        <taxon>Gesneriaceae</taxon>
        <taxon>Didymocarpoideae</taxon>
        <taxon>Trichosporeae</taxon>
        <taxon>Loxocarpinae</taxon>
        <taxon>Dorcoceras</taxon>
    </lineage>
</organism>
<sequence>MIVSLSNAILCPKQLSSVPAVVAPAARPIFRFRISHARGMTCSRNGNNLQVHLANGYLKRMVYSVSKYGGLWEDPDFESDDDEYEDAAASDDENDDILGNELDNESDWEAEGNAKAAKIDSNVDELSAKKYEEDLVKEVEQLLRTEEREILDRNRAPNIEKLSTAKWKPFHTLALAGQIKSMDGMLENNCDINLVDMDGMTALHHAVVGKREAIISHLLRRGANPEAKDLDGATPLHYATQVGAVQTVKLLIKYKVDVNVADNEGWTPLHVAIQTRNRDIVKILLVNGADKTRRNKDGNTALDLSLCYGKDFKSYDMAKLLKQVPANRSL</sequence>
<dbReference type="PROSITE" id="PS50088">
    <property type="entry name" value="ANK_REPEAT"/>
    <property type="match status" value="3"/>
</dbReference>
<dbReference type="Proteomes" id="UP000250235">
    <property type="component" value="Unassembled WGS sequence"/>
</dbReference>
<dbReference type="SMART" id="SM00248">
    <property type="entry name" value="ANK"/>
    <property type="match status" value="5"/>
</dbReference>
<keyword evidence="1" id="KW-0677">Repeat</keyword>
<dbReference type="InterPro" id="IPR002110">
    <property type="entry name" value="Ankyrin_rpt"/>
</dbReference>
<dbReference type="Gene3D" id="1.25.40.20">
    <property type="entry name" value="Ankyrin repeat-containing domain"/>
    <property type="match status" value="2"/>
</dbReference>
<dbReference type="PANTHER" id="PTHR24198:SF165">
    <property type="entry name" value="ANKYRIN REPEAT-CONTAINING PROTEIN-RELATED"/>
    <property type="match status" value="1"/>
</dbReference>
<dbReference type="EMBL" id="KQ996030">
    <property type="protein sequence ID" value="KZV45664.1"/>
    <property type="molecule type" value="Genomic_DNA"/>
</dbReference>
<evidence type="ECO:0000256" key="2">
    <source>
        <dbReference type="ARBA" id="ARBA00023043"/>
    </source>
</evidence>
<evidence type="ECO:0000256" key="3">
    <source>
        <dbReference type="PROSITE-ProRule" id="PRU00023"/>
    </source>
</evidence>
<name>A0A2Z7CM36_9LAMI</name>
<dbReference type="PROSITE" id="PS50297">
    <property type="entry name" value="ANK_REP_REGION"/>
    <property type="match status" value="3"/>
</dbReference>
<proteinExistence type="predicted"/>
<feature type="region of interest" description="Disordered" evidence="4">
    <location>
        <begin position="79"/>
        <end position="98"/>
    </location>
</feature>
<dbReference type="SUPFAM" id="SSF48403">
    <property type="entry name" value="Ankyrin repeat"/>
    <property type="match status" value="1"/>
</dbReference>
<gene>
    <name evidence="5" type="ORF">F511_02324</name>
</gene>
<accession>A0A2Z7CM36</accession>
<keyword evidence="2 3" id="KW-0040">ANK repeat</keyword>
<evidence type="ECO:0000313" key="6">
    <source>
        <dbReference type="Proteomes" id="UP000250235"/>
    </source>
</evidence>
<dbReference type="PRINTS" id="PR01415">
    <property type="entry name" value="ANKYRIN"/>
</dbReference>
<reference evidence="5 6" key="1">
    <citation type="journal article" date="2015" name="Proc. Natl. Acad. Sci. U.S.A.">
        <title>The resurrection genome of Boea hygrometrica: A blueprint for survival of dehydration.</title>
        <authorList>
            <person name="Xiao L."/>
            <person name="Yang G."/>
            <person name="Zhang L."/>
            <person name="Yang X."/>
            <person name="Zhao S."/>
            <person name="Ji Z."/>
            <person name="Zhou Q."/>
            <person name="Hu M."/>
            <person name="Wang Y."/>
            <person name="Chen M."/>
            <person name="Xu Y."/>
            <person name="Jin H."/>
            <person name="Xiao X."/>
            <person name="Hu G."/>
            <person name="Bao F."/>
            <person name="Hu Y."/>
            <person name="Wan P."/>
            <person name="Li L."/>
            <person name="Deng X."/>
            <person name="Kuang T."/>
            <person name="Xiang C."/>
            <person name="Zhu J.K."/>
            <person name="Oliver M.J."/>
            <person name="He Y."/>
        </authorList>
    </citation>
    <scope>NUCLEOTIDE SEQUENCE [LARGE SCALE GENOMIC DNA]</scope>
    <source>
        <strain evidence="6">cv. XS01</strain>
    </source>
</reference>
<evidence type="ECO:0000313" key="5">
    <source>
        <dbReference type="EMBL" id="KZV45664.1"/>
    </source>
</evidence>
<dbReference type="OrthoDB" id="1577640at2759"/>
<keyword evidence="6" id="KW-1185">Reference proteome</keyword>
<dbReference type="Pfam" id="PF12796">
    <property type="entry name" value="Ank_2"/>
    <property type="match status" value="1"/>
</dbReference>
<feature type="repeat" description="ANK" evidence="3">
    <location>
        <begin position="231"/>
        <end position="263"/>
    </location>
</feature>
<dbReference type="PANTHER" id="PTHR24198">
    <property type="entry name" value="ANKYRIN REPEAT AND PROTEIN KINASE DOMAIN-CONTAINING PROTEIN"/>
    <property type="match status" value="1"/>
</dbReference>
<protein>
    <submittedName>
        <fullName evidence="5">Uncharacterized protein</fullName>
    </submittedName>
</protein>
<evidence type="ECO:0000256" key="4">
    <source>
        <dbReference type="SAM" id="MobiDB-lite"/>
    </source>
</evidence>
<evidence type="ECO:0000256" key="1">
    <source>
        <dbReference type="ARBA" id="ARBA00022737"/>
    </source>
</evidence>
<feature type="repeat" description="ANK" evidence="3">
    <location>
        <begin position="198"/>
        <end position="230"/>
    </location>
</feature>
<dbReference type="AlphaFoldDB" id="A0A2Z7CM36"/>
<dbReference type="InterPro" id="IPR036770">
    <property type="entry name" value="Ankyrin_rpt-contain_sf"/>
</dbReference>
<feature type="repeat" description="ANK" evidence="3">
    <location>
        <begin position="264"/>
        <end position="296"/>
    </location>
</feature>